<feature type="transmembrane region" description="Helical" evidence="6">
    <location>
        <begin position="18"/>
        <end position="37"/>
    </location>
</feature>
<evidence type="ECO:0000256" key="4">
    <source>
        <dbReference type="ARBA" id="ARBA00023136"/>
    </source>
</evidence>
<dbReference type="InterPro" id="IPR008253">
    <property type="entry name" value="Marvel"/>
</dbReference>
<evidence type="ECO:0000259" key="7">
    <source>
        <dbReference type="PROSITE" id="PS51225"/>
    </source>
</evidence>
<dbReference type="GO" id="GO:0016020">
    <property type="term" value="C:membrane"/>
    <property type="evidence" value="ECO:0007669"/>
    <property type="project" value="UniProtKB-SubCell"/>
</dbReference>
<evidence type="ECO:0000313" key="8">
    <source>
        <dbReference type="EMBL" id="KAL1494271.1"/>
    </source>
</evidence>
<reference evidence="8 9" key="1">
    <citation type="submission" date="2024-05" db="EMBL/GenBank/DDBJ databases">
        <title>Genetic variation in Jamaican populations of the coffee berry borer (Hypothenemus hampei).</title>
        <authorList>
            <person name="Errbii M."/>
            <person name="Myrie A."/>
        </authorList>
    </citation>
    <scope>NUCLEOTIDE SEQUENCE [LARGE SCALE GENOMIC DNA]</scope>
    <source>
        <strain evidence="8">JA-Hopewell-2020-01-JO</strain>
        <tissue evidence="8">Whole body</tissue>
    </source>
</reference>
<keyword evidence="3 6" id="KW-1133">Transmembrane helix</keyword>
<evidence type="ECO:0000256" key="5">
    <source>
        <dbReference type="PROSITE-ProRule" id="PRU00581"/>
    </source>
</evidence>
<name>A0ABD1EHU1_HYPHA</name>
<dbReference type="PROSITE" id="PS51225">
    <property type="entry name" value="MARVEL"/>
    <property type="match status" value="1"/>
</dbReference>
<accession>A0ABD1EHU1</accession>
<feature type="transmembrane region" description="Helical" evidence="6">
    <location>
        <begin position="77"/>
        <end position="99"/>
    </location>
</feature>
<dbReference type="AlphaFoldDB" id="A0ABD1EHU1"/>
<organism evidence="8 9">
    <name type="scientific">Hypothenemus hampei</name>
    <name type="common">Coffee berry borer</name>
    <dbReference type="NCBI Taxonomy" id="57062"/>
    <lineage>
        <taxon>Eukaryota</taxon>
        <taxon>Metazoa</taxon>
        <taxon>Ecdysozoa</taxon>
        <taxon>Arthropoda</taxon>
        <taxon>Hexapoda</taxon>
        <taxon>Insecta</taxon>
        <taxon>Pterygota</taxon>
        <taxon>Neoptera</taxon>
        <taxon>Endopterygota</taxon>
        <taxon>Coleoptera</taxon>
        <taxon>Polyphaga</taxon>
        <taxon>Cucujiformia</taxon>
        <taxon>Curculionidae</taxon>
        <taxon>Scolytinae</taxon>
        <taxon>Hypothenemus</taxon>
    </lineage>
</organism>
<keyword evidence="2 5" id="KW-0812">Transmembrane</keyword>
<evidence type="ECO:0000256" key="2">
    <source>
        <dbReference type="ARBA" id="ARBA00022692"/>
    </source>
</evidence>
<evidence type="ECO:0000256" key="6">
    <source>
        <dbReference type="SAM" id="Phobius"/>
    </source>
</evidence>
<dbReference type="EMBL" id="JBDJPC010000007">
    <property type="protein sequence ID" value="KAL1494271.1"/>
    <property type="molecule type" value="Genomic_DNA"/>
</dbReference>
<evidence type="ECO:0000256" key="1">
    <source>
        <dbReference type="ARBA" id="ARBA00004141"/>
    </source>
</evidence>
<feature type="domain" description="MARVEL" evidence="7">
    <location>
        <begin position="11"/>
        <end position="132"/>
    </location>
</feature>
<sequence length="147" mass="16283">MSSAYQDGPDYFRTYSGLLKVVECTLTTTLIIFATLLTNTYQAQFLCGLCIYGFVSAVALLALHIRGLVKKSEFPWFWVEFINSGLMTVLLLVASTSVAMVLTKGYIITSIVGFVAVLIYSLDSIDRFTAARTPRARYVWTVPNATV</sequence>
<evidence type="ECO:0000313" key="9">
    <source>
        <dbReference type="Proteomes" id="UP001566132"/>
    </source>
</evidence>
<dbReference type="Proteomes" id="UP001566132">
    <property type="component" value="Unassembled WGS sequence"/>
</dbReference>
<feature type="transmembrane region" description="Helical" evidence="6">
    <location>
        <begin position="105"/>
        <end position="122"/>
    </location>
</feature>
<comment type="subcellular location">
    <subcellularLocation>
        <location evidence="1">Membrane</location>
        <topology evidence="1">Multi-pass membrane protein</topology>
    </subcellularLocation>
</comment>
<keyword evidence="4 5" id="KW-0472">Membrane</keyword>
<protein>
    <recommendedName>
        <fullName evidence="7">MARVEL domain-containing protein</fullName>
    </recommendedName>
</protein>
<gene>
    <name evidence="8" type="ORF">ABEB36_009895</name>
</gene>
<proteinExistence type="predicted"/>
<evidence type="ECO:0000256" key="3">
    <source>
        <dbReference type="ARBA" id="ARBA00022989"/>
    </source>
</evidence>
<keyword evidence="9" id="KW-1185">Reference proteome</keyword>
<comment type="caution">
    <text evidence="8">The sequence shown here is derived from an EMBL/GenBank/DDBJ whole genome shotgun (WGS) entry which is preliminary data.</text>
</comment>
<feature type="transmembrane region" description="Helical" evidence="6">
    <location>
        <begin position="43"/>
        <end position="65"/>
    </location>
</feature>